<evidence type="ECO:0000313" key="3">
    <source>
        <dbReference type="EMBL" id="KAG1905167.1"/>
    </source>
</evidence>
<evidence type="ECO:0000313" key="4">
    <source>
        <dbReference type="Proteomes" id="UP001195769"/>
    </source>
</evidence>
<keyword evidence="1" id="KW-0175">Coiled coil</keyword>
<protein>
    <submittedName>
        <fullName evidence="3">Uncharacterized protein</fullName>
    </submittedName>
</protein>
<reference evidence="3" key="1">
    <citation type="journal article" date="2020" name="New Phytol.">
        <title>Comparative genomics reveals dynamic genome evolution in host specialist ectomycorrhizal fungi.</title>
        <authorList>
            <person name="Lofgren L.A."/>
            <person name="Nguyen N.H."/>
            <person name="Vilgalys R."/>
            <person name="Ruytinx J."/>
            <person name="Liao H.L."/>
            <person name="Branco S."/>
            <person name="Kuo A."/>
            <person name="LaButti K."/>
            <person name="Lipzen A."/>
            <person name="Andreopoulos W."/>
            <person name="Pangilinan J."/>
            <person name="Riley R."/>
            <person name="Hundley H."/>
            <person name="Na H."/>
            <person name="Barry K."/>
            <person name="Grigoriev I.V."/>
            <person name="Stajich J.E."/>
            <person name="Kennedy P.G."/>
        </authorList>
    </citation>
    <scope>NUCLEOTIDE SEQUENCE</scope>
    <source>
        <strain evidence="3">FC203</strain>
    </source>
</reference>
<accession>A0AAD4EFH2</accession>
<sequence>MADQQLDIDDIFALSRPAGENQQKIALKNRMIVLRNHMSDVVTSAPTVNGDSNVVEQEQWCRRWNDALGALQNGITNAREAGVDVEFTIAEKEAGQHGRQLFRTFQERIKATTDAAAAQAQQAPHANKTQPAAQGKGKAKAKQDQTMTGNTDEPAETSQHGAGQSGQEKQGKTVTAEEDAEEETENAARELTRLRRGKRPNPPVDDDSEVEIAGETRHVSEPVTNNPQTPRKSTNIPHLNKVPCLKCKKSKSDCIFVFGYASCDACRHAKTKGRGRQMTRSPSPPPPASVPKPRPTGTIIVKPSGSSQKAGPAPKANAEVASVTPTRGVTPVGAPASEGTSMSAHAPIFTPSGKRTIAAPLTAQLSHDNIITNRKRKAADMREQSTEAGSDNADESLYLAGRMVGLHSVLNVIQATCESMRKELNDIEGRISDKRSRRR</sequence>
<gene>
    <name evidence="3" type="ORF">F5891DRAFT_1183872</name>
</gene>
<evidence type="ECO:0000256" key="2">
    <source>
        <dbReference type="SAM" id="MobiDB-lite"/>
    </source>
</evidence>
<keyword evidence="4" id="KW-1185">Reference proteome</keyword>
<dbReference type="EMBL" id="JABBWK010000008">
    <property type="protein sequence ID" value="KAG1905167.1"/>
    <property type="molecule type" value="Genomic_DNA"/>
</dbReference>
<proteinExistence type="predicted"/>
<feature type="compositionally biased region" description="Polar residues" evidence="2">
    <location>
        <begin position="222"/>
        <end position="237"/>
    </location>
</feature>
<feature type="coiled-coil region" evidence="1">
    <location>
        <begin position="410"/>
        <end position="437"/>
    </location>
</feature>
<evidence type="ECO:0000256" key="1">
    <source>
        <dbReference type="SAM" id="Coils"/>
    </source>
</evidence>
<dbReference type="AlphaFoldDB" id="A0AAD4EFH2"/>
<feature type="region of interest" description="Disordered" evidence="2">
    <location>
        <begin position="113"/>
        <end position="238"/>
    </location>
</feature>
<feature type="compositionally biased region" description="Acidic residues" evidence="2">
    <location>
        <begin position="176"/>
        <end position="185"/>
    </location>
</feature>
<organism evidence="3 4">
    <name type="scientific">Suillus fuscotomentosus</name>
    <dbReference type="NCBI Taxonomy" id="1912939"/>
    <lineage>
        <taxon>Eukaryota</taxon>
        <taxon>Fungi</taxon>
        <taxon>Dikarya</taxon>
        <taxon>Basidiomycota</taxon>
        <taxon>Agaricomycotina</taxon>
        <taxon>Agaricomycetes</taxon>
        <taxon>Agaricomycetidae</taxon>
        <taxon>Boletales</taxon>
        <taxon>Suillineae</taxon>
        <taxon>Suillaceae</taxon>
        <taxon>Suillus</taxon>
    </lineage>
</organism>
<name>A0AAD4EFH2_9AGAM</name>
<dbReference type="RefSeq" id="XP_041230742.1">
    <property type="nucleotide sequence ID" value="XM_041366364.1"/>
</dbReference>
<dbReference type="GeneID" id="64660662"/>
<feature type="compositionally biased region" description="Polar residues" evidence="2">
    <location>
        <begin position="144"/>
        <end position="168"/>
    </location>
</feature>
<feature type="region of interest" description="Disordered" evidence="2">
    <location>
        <begin position="270"/>
        <end position="343"/>
    </location>
</feature>
<feature type="compositionally biased region" description="Pro residues" evidence="2">
    <location>
        <begin position="282"/>
        <end position="294"/>
    </location>
</feature>
<dbReference type="Proteomes" id="UP001195769">
    <property type="component" value="Unassembled WGS sequence"/>
</dbReference>
<comment type="caution">
    <text evidence="3">The sequence shown here is derived from an EMBL/GenBank/DDBJ whole genome shotgun (WGS) entry which is preliminary data.</text>
</comment>